<dbReference type="EMBL" id="GBRH01258853">
    <property type="protein sequence ID" value="JAD39042.1"/>
    <property type="molecule type" value="Transcribed_RNA"/>
</dbReference>
<sequence length="35" mass="4040">MDASPFWLWHHLEILVAHLIFGDGTHLVAFVGFDF</sequence>
<protein>
    <submittedName>
        <fullName evidence="1">Uncharacterized protein</fullName>
    </submittedName>
</protein>
<reference evidence="1" key="2">
    <citation type="journal article" date="2015" name="Data Brief">
        <title>Shoot transcriptome of the giant reed, Arundo donax.</title>
        <authorList>
            <person name="Barrero R.A."/>
            <person name="Guerrero F.D."/>
            <person name="Moolhuijzen P."/>
            <person name="Goolsby J.A."/>
            <person name="Tidwell J."/>
            <person name="Bellgard S.E."/>
            <person name="Bellgard M.I."/>
        </authorList>
    </citation>
    <scope>NUCLEOTIDE SEQUENCE</scope>
    <source>
        <tissue evidence="1">Shoot tissue taken approximately 20 cm above the soil surface</tissue>
    </source>
</reference>
<dbReference type="AlphaFoldDB" id="A0A0A8ZW72"/>
<proteinExistence type="predicted"/>
<accession>A0A0A8ZW72</accession>
<organism evidence="1">
    <name type="scientific">Arundo donax</name>
    <name type="common">Giant reed</name>
    <name type="synonym">Donax arundinaceus</name>
    <dbReference type="NCBI Taxonomy" id="35708"/>
    <lineage>
        <taxon>Eukaryota</taxon>
        <taxon>Viridiplantae</taxon>
        <taxon>Streptophyta</taxon>
        <taxon>Embryophyta</taxon>
        <taxon>Tracheophyta</taxon>
        <taxon>Spermatophyta</taxon>
        <taxon>Magnoliopsida</taxon>
        <taxon>Liliopsida</taxon>
        <taxon>Poales</taxon>
        <taxon>Poaceae</taxon>
        <taxon>PACMAD clade</taxon>
        <taxon>Arundinoideae</taxon>
        <taxon>Arundineae</taxon>
        <taxon>Arundo</taxon>
    </lineage>
</organism>
<reference evidence="1" key="1">
    <citation type="submission" date="2014-09" db="EMBL/GenBank/DDBJ databases">
        <authorList>
            <person name="Magalhaes I.L.F."/>
            <person name="Oliveira U."/>
            <person name="Santos F.R."/>
            <person name="Vidigal T.H.D.A."/>
            <person name="Brescovit A.D."/>
            <person name="Santos A.J."/>
        </authorList>
    </citation>
    <scope>NUCLEOTIDE SEQUENCE</scope>
    <source>
        <tissue evidence="1">Shoot tissue taken approximately 20 cm above the soil surface</tissue>
    </source>
</reference>
<evidence type="ECO:0000313" key="1">
    <source>
        <dbReference type="EMBL" id="JAD39042.1"/>
    </source>
</evidence>
<name>A0A0A8ZW72_ARUDO</name>